<reference evidence="1 2" key="1">
    <citation type="submission" date="2020-07" db="EMBL/GenBank/DDBJ databases">
        <title>Taxonomic proposal: Crassvirales, a new order of highly abundant and diverse bacterial viruses.</title>
        <authorList>
            <person name="Shkoporov A.N."/>
            <person name="Stockdale S.R."/>
            <person name="Guerin E."/>
            <person name="Ross R.P."/>
            <person name="Hill C."/>
        </authorList>
    </citation>
    <scope>NUCLEOTIDE SEQUENCE [LARGE SCALE GENOMIC DNA]</scope>
</reference>
<dbReference type="Proteomes" id="UP000594132">
    <property type="component" value="Segment"/>
</dbReference>
<accession>A0A7M1RZ12</accession>
<dbReference type="RefSeq" id="YP_010111299.1">
    <property type="nucleotide sequence ID" value="NC_055880.1"/>
</dbReference>
<sequence>MGKNQEVVLDITPEETPEVVLQKAPAKEKEASAPRTYEEPVMVSCLRNERVTVRFVPRQSGIVTDPRHVNYGGMGENSKRVFTVPKLLSTRTYMNVLTNEEKAFLEEYMGLEYNDLSVYKKKDNFWREYKVELTKGDTILDLSVPDDYIKYKVLLANKDYIAPSLSVLQDVPKATYQFVMVSSEDEAKASMRQLSYNQKAYMLLGKLQDNADALKVIIETVDGRPISDNTKLEFLQSQAGELILSNAKLFCKVADDPYLDAKVLIRKAHSAGLISKRGNYYYIKKDNTPLCENNEEPTLSMAAKFLNAPKHQEIKLSLEAQLQ</sequence>
<keyword evidence="2" id="KW-1185">Reference proteome</keyword>
<dbReference type="EMBL" id="MT774387">
    <property type="protein sequence ID" value="QOR59141.1"/>
    <property type="molecule type" value="Genomic_DNA"/>
</dbReference>
<proteinExistence type="predicted"/>
<name>A0A7M1RZ12_9CAUD</name>
<protein>
    <submittedName>
        <fullName evidence="1">Double-stranded DNA binding domain protein</fullName>
    </submittedName>
</protein>
<evidence type="ECO:0000313" key="1">
    <source>
        <dbReference type="EMBL" id="QOR59141.1"/>
    </source>
</evidence>
<evidence type="ECO:0000313" key="2">
    <source>
        <dbReference type="Proteomes" id="UP000594132"/>
    </source>
</evidence>
<dbReference type="KEGG" id="vg:65129662"/>
<dbReference type="GeneID" id="65129662"/>
<organism evidence="1 2">
    <name type="scientific">uncultured phage cr111_1</name>
    <dbReference type="NCBI Taxonomy" id="2772071"/>
    <lineage>
        <taxon>Viruses</taxon>
        <taxon>Duplodnaviria</taxon>
        <taxon>Heunggongvirae</taxon>
        <taxon>Uroviricota</taxon>
        <taxon>Caudoviricetes</taxon>
        <taxon>Crassvirales</taxon>
        <taxon>Steigviridae</taxon>
        <taxon>Asinivirinae</taxon>
        <taxon>Lahndsivirus</taxon>
        <taxon>Lahndsivirus rarus</taxon>
    </lineage>
</organism>